<dbReference type="AlphaFoldDB" id="A0A841Z5Y0"/>
<feature type="domain" description="AAA" evidence="1">
    <location>
        <begin position="4"/>
        <end position="192"/>
    </location>
</feature>
<name>A0A841Z5Y0_9LIST</name>
<evidence type="ECO:0000259" key="1">
    <source>
        <dbReference type="Pfam" id="PF13614"/>
    </source>
</evidence>
<dbReference type="PANTHER" id="PTHR13696">
    <property type="entry name" value="P-LOOP CONTAINING NUCLEOSIDE TRIPHOSPHATE HYDROLASE"/>
    <property type="match status" value="1"/>
</dbReference>
<protein>
    <submittedName>
        <fullName evidence="2">ParA family protein</fullName>
    </submittedName>
</protein>
<dbReference type="InterPro" id="IPR050678">
    <property type="entry name" value="DNA_Partitioning_ATPase"/>
</dbReference>
<evidence type="ECO:0000313" key="2">
    <source>
        <dbReference type="EMBL" id="MBC1500269.1"/>
    </source>
</evidence>
<dbReference type="EMBL" id="JAARRL010000008">
    <property type="protein sequence ID" value="MBC1500269.1"/>
    <property type="molecule type" value="Genomic_DNA"/>
</dbReference>
<dbReference type="Pfam" id="PF13614">
    <property type="entry name" value="AAA_31"/>
    <property type="match status" value="1"/>
</dbReference>
<dbReference type="CDD" id="cd02042">
    <property type="entry name" value="ParAB_family"/>
    <property type="match status" value="1"/>
</dbReference>
<dbReference type="InterPro" id="IPR025669">
    <property type="entry name" value="AAA_dom"/>
</dbReference>
<sequence length="286" mass="32954">MVTNIISFINMKGGVGKTTLCKEIGYYMNKIRGKTILFIDLDPQANLTQSFFRKYKYKHKNQIDDEKTKKYTQTEVSIESLFKYSKIEEVDIDEIILSLDDGLDIIPGSLNAIFTERTTKDSILEKSLYNLIKNSSLRGKYEYIFIDCPPTYSAYTVAALLPSDFYITPVKPDSYSILGIQMMKKVVADIERANDLYFVAKPLKHLGVIFTSIPKNPEIGEIQTISKIKESQFLKEKNMYIFSSNFMKKNDYFKNLSYFAVDSNSELLKENLSIIIDELEERIANE</sequence>
<comment type="caution">
    <text evidence="2">The sequence shown here is derived from an EMBL/GenBank/DDBJ whole genome shotgun (WGS) entry which is preliminary data.</text>
</comment>
<organism evidence="2 3">
    <name type="scientific">Listeria weihenstephanensis</name>
    <dbReference type="NCBI Taxonomy" id="1006155"/>
    <lineage>
        <taxon>Bacteria</taxon>
        <taxon>Bacillati</taxon>
        <taxon>Bacillota</taxon>
        <taxon>Bacilli</taxon>
        <taxon>Bacillales</taxon>
        <taxon>Listeriaceae</taxon>
        <taxon>Listeria</taxon>
    </lineage>
</organism>
<reference evidence="2 3" key="1">
    <citation type="submission" date="2020-03" db="EMBL/GenBank/DDBJ databases">
        <title>Soil Listeria distribution.</title>
        <authorList>
            <person name="Liao J."/>
            <person name="Wiedmann M."/>
        </authorList>
    </citation>
    <scope>NUCLEOTIDE SEQUENCE [LARGE SCALE GENOMIC DNA]</scope>
    <source>
        <strain evidence="2 3">FSL L7-1523</strain>
    </source>
</reference>
<dbReference type="SUPFAM" id="SSF52540">
    <property type="entry name" value="P-loop containing nucleoside triphosphate hydrolases"/>
    <property type="match status" value="1"/>
</dbReference>
<proteinExistence type="predicted"/>
<accession>A0A841Z5Y0</accession>
<dbReference type="InterPro" id="IPR027417">
    <property type="entry name" value="P-loop_NTPase"/>
</dbReference>
<dbReference type="Proteomes" id="UP000564536">
    <property type="component" value="Unassembled WGS sequence"/>
</dbReference>
<gene>
    <name evidence="2" type="ORF">HB943_06610</name>
</gene>
<evidence type="ECO:0000313" key="3">
    <source>
        <dbReference type="Proteomes" id="UP000564536"/>
    </source>
</evidence>
<dbReference type="PANTHER" id="PTHR13696:SF99">
    <property type="entry name" value="COBYRINIC ACID AC-DIAMIDE SYNTHASE"/>
    <property type="match status" value="1"/>
</dbReference>
<dbReference type="Gene3D" id="3.40.50.300">
    <property type="entry name" value="P-loop containing nucleotide triphosphate hydrolases"/>
    <property type="match status" value="1"/>
</dbReference>